<comment type="similarity">
    <text evidence="1">Belongs to the universal stress protein A family.</text>
</comment>
<gene>
    <name evidence="3" type="ORF">ENV54_04035</name>
</gene>
<reference evidence="3" key="1">
    <citation type="journal article" date="2020" name="mSystems">
        <title>Genome- and Community-Level Interaction Insights into Carbon Utilization and Element Cycling Functions of Hydrothermarchaeota in Hydrothermal Sediment.</title>
        <authorList>
            <person name="Zhou Z."/>
            <person name="Liu Y."/>
            <person name="Xu W."/>
            <person name="Pan J."/>
            <person name="Luo Z.H."/>
            <person name="Li M."/>
        </authorList>
    </citation>
    <scope>NUCLEOTIDE SEQUENCE [LARGE SCALE GENOMIC DNA]</scope>
    <source>
        <strain evidence="3">SpSt-769</strain>
    </source>
</reference>
<evidence type="ECO:0000313" key="3">
    <source>
        <dbReference type="EMBL" id="HGH60452.1"/>
    </source>
</evidence>
<proteinExistence type="inferred from homology"/>
<comment type="caution">
    <text evidence="3">The sequence shown here is derived from an EMBL/GenBank/DDBJ whole genome shotgun (WGS) entry which is preliminary data.</text>
</comment>
<feature type="domain" description="UspA" evidence="2">
    <location>
        <begin position="14"/>
        <end position="152"/>
    </location>
</feature>
<dbReference type="Pfam" id="PF00582">
    <property type="entry name" value="Usp"/>
    <property type="match status" value="2"/>
</dbReference>
<dbReference type="SUPFAM" id="SSF52402">
    <property type="entry name" value="Adenine nucleotide alpha hydrolases-like"/>
    <property type="match status" value="2"/>
</dbReference>
<dbReference type="InterPro" id="IPR006016">
    <property type="entry name" value="UspA"/>
</dbReference>
<dbReference type="CDD" id="cd00293">
    <property type="entry name" value="USP-like"/>
    <property type="match status" value="2"/>
</dbReference>
<dbReference type="PANTHER" id="PTHR46268">
    <property type="entry name" value="STRESS RESPONSE PROTEIN NHAX"/>
    <property type="match status" value="1"/>
</dbReference>
<dbReference type="InterPro" id="IPR014729">
    <property type="entry name" value="Rossmann-like_a/b/a_fold"/>
</dbReference>
<dbReference type="EMBL" id="DTGT01000127">
    <property type="protein sequence ID" value="HGH60452.1"/>
    <property type="molecule type" value="Genomic_DNA"/>
</dbReference>
<feature type="domain" description="UspA" evidence="2">
    <location>
        <begin position="160"/>
        <end position="295"/>
    </location>
</feature>
<dbReference type="Gene3D" id="3.40.50.620">
    <property type="entry name" value="HUPs"/>
    <property type="match status" value="2"/>
</dbReference>
<evidence type="ECO:0000256" key="1">
    <source>
        <dbReference type="ARBA" id="ARBA00008791"/>
    </source>
</evidence>
<sequence>MSLMLRQYKKASNMFDRLLVAVDGSEASFHALRESLRLAQGGAASVKVISAIPPYEGELRLVGVRNLAATMRGPYEEALARSEEMGRNVGVRVTTLLAQGEAHEVIPEAAQAEGCDVIIVGVRGFNPVESVLQSSVTARIIGASQTNVLVVPLHSSIGLTRLLVAVDGSELGKSALEAALGIRESYGSHISVLSVADVPPDLYGVDAKAARELIEKARIVLQESAATATARGEDEFKLALREGDPAKVINDFARSEKIDLILIGSHGRTGIKKFLLGSVTERVISHAPCPVLVTRA</sequence>
<dbReference type="InterPro" id="IPR006015">
    <property type="entry name" value="Universal_stress_UspA"/>
</dbReference>
<dbReference type="PRINTS" id="PR01438">
    <property type="entry name" value="UNVRSLSTRESS"/>
</dbReference>
<protein>
    <submittedName>
        <fullName evidence="3">Universal stress protein</fullName>
    </submittedName>
</protein>
<evidence type="ECO:0000259" key="2">
    <source>
        <dbReference type="Pfam" id="PF00582"/>
    </source>
</evidence>
<accession>A0A7C4ET55</accession>
<name>A0A7C4ET55_9BACT</name>
<organism evidence="3">
    <name type="scientific">Desulfomonile tiedjei</name>
    <dbReference type="NCBI Taxonomy" id="2358"/>
    <lineage>
        <taxon>Bacteria</taxon>
        <taxon>Pseudomonadati</taxon>
        <taxon>Thermodesulfobacteriota</taxon>
        <taxon>Desulfomonilia</taxon>
        <taxon>Desulfomonilales</taxon>
        <taxon>Desulfomonilaceae</taxon>
        <taxon>Desulfomonile</taxon>
    </lineage>
</organism>
<dbReference type="PANTHER" id="PTHR46268:SF6">
    <property type="entry name" value="UNIVERSAL STRESS PROTEIN UP12"/>
    <property type="match status" value="1"/>
</dbReference>
<dbReference type="AlphaFoldDB" id="A0A7C4ET55"/>